<dbReference type="GO" id="GO:0015288">
    <property type="term" value="F:porin activity"/>
    <property type="evidence" value="ECO:0007669"/>
    <property type="project" value="UniProtKB-KW"/>
</dbReference>
<sequence length="331" mass="35342">MKKNLIALAALAAGSAVFAQSSVTLYGVADAGVGKLAGSKTGMKANSIVNTSDSYLGLRGTEDLGGGLKAGFNFEQGINLKDGSTDDAPSTPWATKTMFQRAANIWLGGNWGTFKMGRAYTPSYNAMSTWSLMGKANNSVVPMSFGHVGGDAPKRNSSQLSYKTPDFGGFNVEVAYILKADNNDAAKMDLGLTYENGPLSAGVAYNKTKNLKANWALGAKYNFGVFELTAGYYNSRNAPFYEGGQLAASNGRINGFSLGGRVSFDAASVGLEVARDTKVEYYKNAVKVNAKKYTNASLEGRYSFSKRTFAYATYVRYGGENNYGVGLRHNF</sequence>
<dbReference type="PANTHER" id="PTHR34501">
    <property type="entry name" value="PROTEIN YDDL-RELATED"/>
    <property type="match status" value="1"/>
</dbReference>
<evidence type="ECO:0000256" key="5">
    <source>
        <dbReference type="ARBA" id="ARBA00022692"/>
    </source>
</evidence>
<evidence type="ECO:0000256" key="9">
    <source>
        <dbReference type="ARBA" id="ARBA00023136"/>
    </source>
</evidence>
<dbReference type="Proteomes" id="UP000663903">
    <property type="component" value="Chromosome"/>
</dbReference>
<dbReference type="Pfam" id="PF13609">
    <property type="entry name" value="Porin_4"/>
    <property type="match status" value="1"/>
</dbReference>
<keyword evidence="10" id="KW-0998">Cell outer membrane</keyword>
<keyword evidence="8" id="KW-0626">Porin</keyword>
<comment type="subcellular location">
    <subcellularLocation>
        <location evidence="1">Cell outer membrane</location>
        <topology evidence="1">Multi-pass membrane protein</topology>
    </subcellularLocation>
</comment>
<proteinExistence type="predicted"/>
<dbReference type="InterPro" id="IPR023614">
    <property type="entry name" value="Porin_dom_sf"/>
</dbReference>
<evidence type="ECO:0000256" key="3">
    <source>
        <dbReference type="ARBA" id="ARBA00022448"/>
    </source>
</evidence>
<evidence type="ECO:0000256" key="7">
    <source>
        <dbReference type="ARBA" id="ARBA00023065"/>
    </source>
</evidence>
<dbReference type="PANTHER" id="PTHR34501:SF9">
    <property type="entry name" value="MAJOR OUTER MEMBRANE PROTEIN P.IA"/>
    <property type="match status" value="1"/>
</dbReference>
<dbReference type="RefSeq" id="WP_208009259.1">
    <property type="nucleotide sequence ID" value="NZ_CP071796.1"/>
</dbReference>
<dbReference type="GO" id="GO:0046930">
    <property type="term" value="C:pore complex"/>
    <property type="evidence" value="ECO:0007669"/>
    <property type="project" value="UniProtKB-KW"/>
</dbReference>
<name>A0A975H3Q9_9BURK</name>
<accession>A0A975H3Q9</accession>
<evidence type="ECO:0000256" key="8">
    <source>
        <dbReference type="ARBA" id="ARBA00023114"/>
    </source>
</evidence>
<dbReference type="InterPro" id="IPR033900">
    <property type="entry name" value="Gram_neg_porin_domain"/>
</dbReference>
<evidence type="ECO:0000256" key="11">
    <source>
        <dbReference type="SAM" id="SignalP"/>
    </source>
</evidence>
<gene>
    <name evidence="13" type="ORF">J1M35_00855</name>
</gene>
<dbReference type="SUPFAM" id="SSF56935">
    <property type="entry name" value="Porins"/>
    <property type="match status" value="1"/>
</dbReference>
<reference evidence="13" key="1">
    <citation type="submission" date="2021-03" db="EMBL/GenBank/DDBJ databases">
        <title>Ottowia sp. 27C isolated from the cloaca of a Giant Asian pond turtle (Heosemys grandis).</title>
        <authorList>
            <person name="Spergser J."/>
            <person name="Busse H.-J."/>
        </authorList>
    </citation>
    <scope>NUCLEOTIDE SEQUENCE</scope>
    <source>
        <strain evidence="13">27C</strain>
    </source>
</reference>
<organism evidence="13 14">
    <name type="scientific">Ottowia testudinis</name>
    <dbReference type="NCBI Taxonomy" id="2816950"/>
    <lineage>
        <taxon>Bacteria</taxon>
        <taxon>Pseudomonadati</taxon>
        <taxon>Pseudomonadota</taxon>
        <taxon>Betaproteobacteria</taxon>
        <taxon>Burkholderiales</taxon>
        <taxon>Comamonadaceae</taxon>
        <taxon>Ottowia</taxon>
    </lineage>
</organism>
<evidence type="ECO:0000256" key="1">
    <source>
        <dbReference type="ARBA" id="ARBA00004571"/>
    </source>
</evidence>
<dbReference type="PRINTS" id="PR00182">
    <property type="entry name" value="ECOLNEIPORIN"/>
</dbReference>
<feature type="domain" description="Porin" evidence="12">
    <location>
        <begin position="7"/>
        <end position="321"/>
    </location>
</feature>
<dbReference type="EMBL" id="CP071796">
    <property type="protein sequence ID" value="QTD45511.1"/>
    <property type="molecule type" value="Genomic_DNA"/>
</dbReference>
<dbReference type="Gene3D" id="2.40.160.10">
    <property type="entry name" value="Porin"/>
    <property type="match status" value="1"/>
</dbReference>
<evidence type="ECO:0000313" key="14">
    <source>
        <dbReference type="Proteomes" id="UP000663903"/>
    </source>
</evidence>
<dbReference type="GO" id="GO:0034220">
    <property type="term" value="P:monoatomic ion transmembrane transport"/>
    <property type="evidence" value="ECO:0007669"/>
    <property type="project" value="InterPro"/>
</dbReference>
<dbReference type="KEGG" id="otd:J1M35_00855"/>
<protein>
    <submittedName>
        <fullName evidence="13">Porin</fullName>
    </submittedName>
</protein>
<keyword evidence="3" id="KW-0813">Transport</keyword>
<feature type="chain" id="PRO_5038138106" evidence="11">
    <location>
        <begin position="20"/>
        <end position="331"/>
    </location>
</feature>
<evidence type="ECO:0000256" key="2">
    <source>
        <dbReference type="ARBA" id="ARBA00011233"/>
    </source>
</evidence>
<evidence type="ECO:0000256" key="6">
    <source>
        <dbReference type="ARBA" id="ARBA00022729"/>
    </source>
</evidence>
<evidence type="ECO:0000259" key="12">
    <source>
        <dbReference type="Pfam" id="PF13609"/>
    </source>
</evidence>
<keyword evidence="4" id="KW-1134">Transmembrane beta strand</keyword>
<comment type="subunit">
    <text evidence="2">Homotrimer.</text>
</comment>
<keyword evidence="14" id="KW-1185">Reference proteome</keyword>
<feature type="signal peptide" evidence="11">
    <location>
        <begin position="1"/>
        <end position="19"/>
    </location>
</feature>
<dbReference type="InterPro" id="IPR050298">
    <property type="entry name" value="Gram-neg_bact_OMP"/>
</dbReference>
<evidence type="ECO:0000313" key="13">
    <source>
        <dbReference type="EMBL" id="QTD45511.1"/>
    </source>
</evidence>
<dbReference type="InterPro" id="IPR001702">
    <property type="entry name" value="Porin_Gram-ve"/>
</dbReference>
<keyword evidence="7" id="KW-0406">Ion transport</keyword>
<evidence type="ECO:0000256" key="10">
    <source>
        <dbReference type="ARBA" id="ARBA00023237"/>
    </source>
</evidence>
<keyword evidence="6 11" id="KW-0732">Signal</keyword>
<dbReference type="AlphaFoldDB" id="A0A975H3Q9"/>
<keyword evidence="9" id="KW-0472">Membrane</keyword>
<dbReference type="CDD" id="cd00342">
    <property type="entry name" value="gram_neg_porins"/>
    <property type="match status" value="1"/>
</dbReference>
<evidence type="ECO:0000256" key="4">
    <source>
        <dbReference type="ARBA" id="ARBA00022452"/>
    </source>
</evidence>
<dbReference type="GO" id="GO:0009279">
    <property type="term" value="C:cell outer membrane"/>
    <property type="evidence" value="ECO:0007669"/>
    <property type="project" value="UniProtKB-SubCell"/>
</dbReference>
<keyword evidence="5" id="KW-0812">Transmembrane</keyword>